<dbReference type="KEGG" id="amus:LMH87_007399"/>
<gene>
    <name evidence="1" type="ORF">LMH87_007399</name>
</gene>
<dbReference type="AlphaFoldDB" id="A0A9W8QT07"/>
<organism evidence="1 2">
    <name type="scientific">Akanthomyces muscarius</name>
    <name type="common">Entomopathogenic fungus</name>
    <name type="synonym">Lecanicillium muscarium</name>
    <dbReference type="NCBI Taxonomy" id="2231603"/>
    <lineage>
        <taxon>Eukaryota</taxon>
        <taxon>Fungi</taxon>
        <taxon>Dikarya</taxon>
        <taxon>Ascomycota</taxon>
        <taxon>Pezizomycotina</taxon>
        <taxon>Sordariomycetes</taxon>
        <taxon>Hypocreomycetidae</taxon>
        <taxon>Hypocreales</taxon>
        <taxon>Cordycipitaceae</taxon>
        <taxon>Akanthomyces</taxon>
    </lineage>
</organism>
<name>A0A9W8QT07_AKAMU</name>
<keyword evidence="2" id="KW-1185">Reference proteome</keyword>
<evidence type="ECO:0000313" key="2">
    <source>
        <dbReference type="Proteomes" id="UP001144673"/>
    </source>
</evidence>
<accession>A0A9W8QT07</accession>
<sequence length="122" mass="13999">MDNAAVPFSEVKARASIQRRRLPLSRKSLLKFPSGLIPIYLQAQQKWIGLRIKRPTSHIQQSIQNIISYMHNIRLLKLVCLAAAVNTTSLTREISMFKTLCRLRGGSMDIRRMPGQPWFVSH</sequence>
<dbReference type="GeneID" id="80894558"/>
<proteinExistence type="predicted"/>
<evidence type="ECO:0000313" key="1">
    <source>
        <dbReference type="EMBL" id="KAJ4165782.1"/>
    </source>
</evidence>
<comment type="caution">
    <text evidence="1">The sequence shown here is derived from an EMBL/GenBank/DDBJ whole genome shotgun (WGS) entry which is preliminary data.</text>
</comment>
<dbReference type="RefSeq" id="XP_056060697.1">
    <property type="nucleotide sequence ID" value="XM_056192479.1"/>
</dbReference>
<dbReference type="EMBL" id="JAJHUN010000001">
    <property type="protein sequence ID" value="KAJ4165782.1"/>
    <property type="molecule type" value="Genomic_DNA"/>
</dbReference>
<protein>
    <submittedName>
        <fullName evidence="1">Uncharacterized protein</fullName>
    </submittedName>
</protein>
<dbReference type="Proteomes" id="UP001144673">
    <property type="component" value="Chromosome 1"/>
</dbReference>
<reference evidence="1" key="1">
    <citation type="journal article" date="2023" name="Access Microbiol">
        <title>De-novo genome assembly for Akanthomyces muscarius, a biocontrol agent of insect agricultural pests.</title>
        <authorList>
            <person name="Erdos Z."/>
            <person name="Studholme D.J."/>
            <person name="Raymond B."/>
            <person name="Sharma M."/>
        </authorList>
    </citation>
    <scope>NUCLEOTIDE SEQUENCE</scope>
    <source>
        <strain evidence="1">Ve6</strain>
    </source>
</reference>